<dbReference type="Proteomes" id="UP000678679">
    <property type="component" value="Chromosome 1"/>
</dbReference>
<evidence type="ECO:0000313" key="3">
    <source>
        <dbReference type="Proteomes" id="UP000678679"/>
    </source>
</evidence>
<keyword evidence="1" id="KW-0732">Signal</keyword>
<dbReference type="InterPro" id="IPR030890">
    <property type="entry name" value="LP_HExxH_w_TonB"/>
</dbReference>
<feature type="signal peptide" evidence="1">
    <location>
        <begin position="1"/>
        <end position="21"/>
    </location>
</feature>
<dbReference type="RefSeq" id="WP_169665271.1">
    <property type="nucleotide sequence ID" value="NZ_CP076132.1"/>
</dbReference>
<keyword evidence="3" id="KW-1185">Reference proteome</keyword>
<feature type="chain" id="PRO_5043342849" evidence="1">
    <location>
        <begin position="22"/>
        <end position="283"/>
    </location>
</feature>
<accession>A0AAX1N9V7</accession>
<name>A0AAX1N9V7_9BACT</name>
<evidence type="ECO:0000256" key="1">
    <source>
        <dbReference type="SAM" id="SignalP"/>
    </source>
</evidence>
<gene>
    <name evidence="2" type="ORF">KMW28_10110</name>
</gene>
<reference evidence="2 3" key="1">
    <citation type="submission" date="2021-05" db="EMBL/GenBank/DDBJ databases">
        <title>Comparative genomic studies on the polysaccharide-degrading batcterial strains of the Flammeovirga genus.</title>
        <authorList>
            <person name="Zewei F."/>
            <person name="Zheng Z."/>
            <person name="Yu L."/>
            <person name="Ruyue G."/>
            <person name="Yanhong M."/>
            <person name="Yuanyuan C."/>
            <person name="Jingyan G."/>
            <person name="Wenjun H."/>
        </authorList>
    </citation>
    <scope>NUCLEOTIDE SEQUENCE [LARGE SCALE GENOMIC DNA]</scope>
    <source>
        <strain evidence="2 3">NBRC:100898</strain>
    </source>
</reference>
<proteinExistence type="predicted"/>
<dbReference type="KEGG" id="fya:KMW28_10110"/>
<dbReference type="Gene3D" id="3.40.390.70">
    <property type="match status" value="1"/>
</dbReference>
<evidence type="ECO:0000313" key="2">
    <source>
        <dbReference type="EMBL" id="QWG03906.1"/>
    </source>
</evidence>
<dbReference type="AlphaFoldDB" id="A0AAX1N9V7"/>
<sequence>MKKIYCFTLLFLLSINFSLQAQKELDDEVGETIGIWTINNGGLITNNKYNNKEGKKYWDYLMSVLPHELINKYVVRFRLYTDGIQDDLGGFNSLSESNKEWTIEFDIADMDLKNENPDYIEDYQHTLIHEFGHLISLNASQMQPTEDEYQDDSKGYLTSEGYAIKGSYMDKYIKAFWGDDILFEWDKIAAIKNENKRVRKLQNFYYEYDNEFVSDYACESPEEDFAESWTFFVLCDISEPKNIKEDKVIFFHQFPELVEYRKKIRSKLKMIPNNYLERYMAKE</sequence>
<protein>
    <submittedName>
        <fullName evidence="2">Uncharacterized protein</fullName>
    </submittedName>
</protein>
<dbReference type="Pfam" id="PF15890">
    <property type="entry name" value="Peptidase_Mx1"/>
    <property type="match status" value="1"/>
</dbReference>
<organism evidence="2 3">
    <name type="scientific">Flammeovirga yaeyamensis</name>
    <dbReference type="NCBI Taxonomy" id="367791"/>
    <lineage>
        <taxon>Bacteria</taxon>
        <taxon>Pseudomonadati</taxon>
        <taxon>Bacteroidota</taxon>
        <taxon>Cytophagia</taxon>
        <taxon>Cytophagales</taxon>
        <taxon>Flammeovirgaceae</taxon>
        <taxon>Flammeovirga</taxon>
    </lineage>
</organism>
<dbReference type="EMBL" id="CP076132">
    <property type="protein sequence ID" value="QWG03906.1"/>
    <property type="molecule type" value="Genomic_DNA"/>
</dbReference>